<dbReference type="Proteomes" id="UP000614460">
    <property type="component" value="Unassembled WGS sequence"/>
</dbReference>
<accession>A0A8H9G1P4</accession>
<dbReference type="PROSITE" id="PS51257">
    <property type="entry name" value="PROKAR_LIPOPROTEIN"/>
    <property type="match status" value="1"/>
</dbReference>
<name>A0A8H9G1P4_9SPHI</name>
<dbReference type="EMBL" id="BMKM01000004">
    <property type="protein sequence ID" value="GGE21793.1"/>
    <property type="molecule type" value="Genomic_DNA"/>
</dbReference>
<evidence type="ECO:0000313" key="1">
    <source>
        <dbReference type="EMBL" id="GGE21793.1"/>
    </source>
</evidence>
<organism evidence="1 2">
    <name type="scientific">Sphingobacterium cellulitidis</name>
    <dbReference type="NCBI Taxonomy" id="1768011"/>
    <lineage>
        <taxon>Bacteria</taxon>
        <taxon>Pseudomonadati</taxon>
        <taxon>Bacteroidota</taxon>
        <taxon>Sphingobacteriia</taxon>
        <taxon>Sphingobacteriales</taxon>
        <taxon>Sphingobacteriaceae</taxon>
        <taxon>Sphingobacterium</taxon>
    </lineage>
</organism>
<sequence length="142" mass="16275">MKGFIFLITIIITLCSCERNDIEINNSSIIGEWKLIQREQFGINSEGHYELFTTDYRSENVIYNFQKNNLLKISGGEKIGYSNGEFPYEFKKDYLSGFPSAEETKINLVVMHGSKWVFNSSGSQITLDNSYVDGAKLTFEKK</sequence>
<reference evidence="1" key="1">
    <citation type="journal article" date="2014" name="Int. J. Syst. Evol. Microbiol.">
        <title>Complete genome sequence of Corynebacterium casei LMG S-19264T (=DSM 44701T), isolated from a smear-ripened cheese.</title>
        <authorList>
            <consortium name="US DOE Joint Genome Institute (JGI-PGF)"/>
            <person name="Walter F."/>
            <person name="Albersmeier A."/>
            <person name="Kalinowski J."/>
            <person name="Ruckert C."/>
        </authorList>
    </citation>
    <scope>NUCLEOTIDE SEQUENCE</scope>
    <source>
        <strain evidence="1">CGMCC 1.15966</strain>
    </source>
</reference>
<gene>
    <name evidence="1" type="ORF">GCM10011516_19280</name>
</gene>
<protein>
    <recommendedName>
        <fullName evidence="3">Lipocalin-like domain-containing protein</fullName>
    </recommendedName>
</protein>
<keyword evidence="2" id="KW-1185">Reference proteome</keyword>
<dbReference type="RefSeq" id="WP_182499246.1">
    <property type="nucleotide sequence ID" value="NZ_BMKM01000004.1"/>
</dbReference>
<proteinExistence type="predicted"/>
<reference evidence="1" key="2">
    <citation type="submission" date="2020-09" db="EMBL/GenBank/DDBJ databases">
        <authorList>
            <person name="Sun Q."/>
            <person name="Zhou Y."/>
        </authorList>
    </citation>
    <scope>NUCLEOTIDE SEQUENCE</scope>
    <source>
        <strain evidence="1">CGMCC 1.15966</strain>
    </source>
</reference>
<dbReference type="AlphaFoldDB" id="A0A8H9G1P4"/>
<comment type="caution">
    <text evidence="1">The sequence shown here is derived from an EMBL/GenBank/DDBJ whole genome shotgun (WGS) entry which is preliminary data.</text>
</comment>
<evidence type="ECO:0008006" key="3">
    <source>
        <dbReference type="Google" id="ProtNLM"/>
    </source>
</evidence>
<evidence type="ECO:0000313" key="2">
    <source>
        <dbReference type="Proteomes" id="UP000614460"/>
    </source>
</evidence>